<dbReference type="Gene3D" id="1.10.357.10">
    <property type="entry name" value="Tetracycline Repressor, domain 2"/>
    <property type="match status" value="1"/>
</dbReference>
<sequence>MVCLMARESTPADVSPAIRLAEAVCAVIADHGLERASIREVASEAGVSIGAVQHHFRTKDDMLVFVFEHIVRATTDRVRQVPLGQSIAQNLSLVLRELLPLDATRQREARVYVAFAARAATSPRLAAVQAETLAQITGQLAEVIERAGSQGKPVSTFLLSARDEAALLLAVADGLMFDAITCPDNLDPGRLTTLLDAYLTRLLGGF</sequence>
<protein>
    <submittedName>
        <fullName evidence="7">TetR family transcriptional regulator</fullName>
    </submittedName>
</protein>
<evidence type="ECO:0000256" key="1">
    <source>
        <dbReference type="ARBA" id="ARBA00022491"/>
    </source>
</evidence>
<evidence type="ECO:0000313" key="7">
    <source>
        <dbReference type="EMBL" id="TWP34396.1"/>
    </source>
</evidence>
<dbReference type="GO" id="GO:0000976">
    <property type="term" value="F:transcription cis-regulatory region binding"/>
    <property type="evidence" value="ECO:0007669"/>
    <property type="project" value="TreeGrafter"/>
</dbReference>
<dbReference type="InterPro" id="IPR039538">
    <property type="entry name" value="BetI_C"/>
</dbReference>
<dbReference type="PRINTS" id="PR00455">
    <property type="entry name" value="HTHTETR"/>
</dbReference>
<evidence type="ECO:0000256" key="4">
    <source>
        <dbReference type="ARBA" id="ARBA00023163"/>
    </source>
</evidence>
<keyword evidence="8" id="KW-1185">Reference proteome</keyword>
<dbReference type="InterPro" id="IPR050109">
    <property type="entry name" value="HTH-type_TetR-like_transc_reg"/>
</dbReference>
<dbReference type="EMBL" id="VCQV01000028">
    <property type="protein sequence ID" value="TWP34396.1"/>
    <property type="molecule type" value="Genomic_DNA"/>
</dbReference>
<reference evidence="7 8" key="1">
    <citation type="submission" date="2019-05" db="EMBL/GenBank/DDBJ databases">
        <authorList>
            <person name="Lee S.D."/>
        </authorList>
    </citation>
    <scope>NUCLEOTIDE SEQUENCE [LARGE SCALE GENOMIC DNA]</scope>
    <source>
        <strain evidence="7 8">C5-26</strain>
    </source>
</reference>
<feature type="domain" description="HTH tetR-type" evidence="6">
    <location>
        <begin position="14"/>
        <end position="74"/>
    </location>
</feature>
<dbReference type="OrthoDB" id="9816296at2"/>
<keyword evidence="1" id="KW-0678">Repressor</keyword>
<dbReference type="SUPFAM" id="SSF48498">
    <property type="entry name" value="Tetracyclin repressor-like, C-terminal domain"/>
    <property type="match status" value="1"/>
</dbReference>
<gene>
    <name evidence="7" type="ORF">FGL98_17640</name>
</gene>
<accession>A0A563DW12</accession>
<dbReference type="GO" id="GO:0003700">
    <property type="term" value="F:DNA-binding transcription factor activity"/>
    <property type="evidence" value="ECO:0007669"/>
    <property type="project" value="TreeGrafter"/>
</dbReference>
<evidence type="ECO:0000256" key="3">
    <source>
        <dbReference type="ARBA" id="ARBA00023125"/>
    </source>
</evidence>
<proteinExistence type="predicted"/>
<keyword evidence="3 5" id="KW-0238">DNA-binding</keyword>
<comment type="caution">
    <text evidence="7">The sequence shown here is derived from an EMBL/GenBank/DDBJ whole genome shotgun (WGS) entry which is preliminary data.</text>
</comment>
<dbReference type="Proteomes" id="UP000320244">
    <property type="component" value="Unassembled WGS sequence"/>
</dbReference>
<evidence type="ECO:0000256" key="5">
    <source>
        <dbReference type="PROSITE-ProRule" id="PRU00335"/>
    </source>
</evidence>
<reference evidence="7 8" key="2">
    <citation type="submission" date="2019-08" db="EMBL/GenBank/DDBJ databases">
        <title>Jejuicoccus antrihumi gen. nov., sp. nov., a new member of the family Dermacoccaceae isolated from a cave.</title>
        <authorList>
            <person name="Schumann P."/>
            <person name="Kim I.S."/>
        </authorList>
    </citation>
    <scope>NUCLEOTIDE SEQUENCE [LARGE SCALE GENOMIC DNA]</scope>
    <source>
        <strain evidence="7 8">C5-26</strain>
    </source>
</reference>
<dbReference type="Pfam" id="PF13977">
    <property type="entry name" value="TetR_C_6"/>
    <property type="match status" value="1"/>
</dbReference>
<dbReference type="PANTHER" id="PTHR30055:SF226">
    <property type="entry name" value="HTH-TYPE TRANSCRIPTIONAL REGULATOR PKSA"/>
    <property type="match status" value="1"/>
</dbReference>
<feature type="DNA-binding region" description="H-T-H motif" evidence="5">
    <location>
        <begin position="37"/>
        <end position="56"/>
    </location>
</feature>
<keyword evidence="4" id="KW-0804">Transcription</keyword>
<evidence type="ECO:0000313" key="8">
    <source>
        <dbReference type="Proteomes" id="UP000320244"/>
    </source>
</evidence>
<dbReference type="InterPro" id="IPR001647">
    <property type="entry name" value="HTH_TetR"/>
</dbReference>
<dbReference type="PANTHER" id="PTHR30055">
    <property type="entry name" value="HTH-TYPE TRANSCRIPTIONAL REGULATOR RUTR"/>
    <property type="match status" value="1"/>
</dbReference>
<dbReference type="Pfam" id="PF00440">
    <property type="entry name" value="TetR_N"/>
    <property type="match status" value="1"/>
</dbReference>
<dbReference type="InterPro" id="IPR009057">
    <property type="entry name" value="Homeodomain-like_sf"/>
</dbReference>
<evidence type="ECO:0000259" key="6">
    <source>
        <dbReference type="PROSITE" id="PS50977"/>
    </source>
</evidence>
<evidence type="ECO:0000256" key="2">
    <source>
        <dbReference type="ARBA" id="ARBA00023015"/>
    </source>
</evidence>
<dbReference type="SUPFAM" id="SSF46689">
    <property type="entry name" value="Homeodomain-like"/>
    <property type="match status" value="1"/>
</dbReference>
<name>A0A563DW12_9MICO</name>
<keyword evidence="2" id="KW-0805">Transcription regulation</keyword>
<dbReference type="AlphaFoldDB" id="A0A563DW12"/>
<dbReference type="PROSITE" id="PS50977">
    <property type="entry name" value="HTH_TETR_2"/>
    <property type="match status" value="1"/>
</dbReference>
<dbReference type="InterPro" id="IPR036271">
    <property type="entry name" value="Tet_transcr_reg_TetR-rel_C_sf"/>
</dbReference>
<organism evidence="7 8">
    <name type="scientific">Leekyejoonella antrihumi</name>
    <dbReference type="NCBI Taxonomy" id="1660198"/>
    <lineage>
        <taxon>Bacteria</taxon>
        <taxon>Bacillati</taxon>
        <taxon>Actinomycetota</taxon>
        <taxon>Actinomycetes</taxon>
        <taxon>Micrococcales</taxon>
        <taxon>Dermacoccaceae</taxon>
        <taxon>Leekyejoonella</taxon>
    </lineage>
</organism>